<protein>
    <recommendedName>
        <fullName evidence="3">SHOCT domain-containing protein</fullName>
    </recommendedName>
</protein>
<evidence type="ECO:0008006" key="3">
    <source>
        <dbReference type="Google" id="ProtNLM"/>
    </source>
</evidence>
<reference evidence="1 2" key="1">
    <citation type="submission" date="2021-03" db="EMBL/GenBank/DDBJ databases">
        <title>Genomic Encyclopedia of Type Strains, Phase IV (KMG-IV): sequencing the most valuable type-strain genomes for metagenomic binning, comparative biology and taxonomic classification.</title>
        <authorList>
            <person name="Goeker M."/>
        </authorList>
    </citation>
    <scope>NUCLEOTIDE SEQUENCE [LARGE SCALE GENOMIC DNA]</scope>
    <source>
        <strain evidence="1 2">DSM 28650</strain>
    </source>
</reference>
<name>A0ABS4K5T4_9CLOT</name>
<evidence type="ECO:0000313" key="1">
    <source>
        <dbReference type="EMBL" id="MBP2023137.1"/>
    </source>
</evidence>
<sequence>MVWIILGGVFIFFVTIVVVTIDGREEKAQLKEEKINYMKSNSVPANALSIKYKSGIACIDSKINNLYGKFIQDVYENFNEDEYKRQVNFYVYNQKNASIYKNIQNKIRKHMKDNLRLNSLEKNLAVYEIESGLITFYVWLCNNNLCLLDSEENGVGQYQIALDDIISFLREGDIYSETNIKGGDSSIGGAILGGVIAGDTGAIIGSRRKITTENIRKDFRFTILEYKDKDKKGHAIFNSEAYDAFLKLIPSKEIKFVATGNRIEVTEPKEDIFEQIEKLDKLMKKGIVTEEEFISKKADLLNKI</sequence>
<dbReference type="RefSeq" id="WP_209649734.1">
    <property type="nucleotide sequence ID" value="NZ_JAGGLL010000024.1"/>
</dbReference>
<accession>A0ABS4K5T4</accession>
<dbReference type="Proteomes" id="UP001519308">
    <property type="component" value="Unassembled WGS sequence"/>
</dbReference>
<dbReference type="EMBL" id="JAGGLL010000024">
    <property type="protein sequence ID" value="MBP2023137.1"/>
    <property type="molecule type" value="Genomic_DNA"/>
</dbReference>
<gene>
    <name evidence="1" type="ORF">J2Z44_002972</name>
</gene>
<proteinExistence type="predicted"/>
<comment type="caution">
    <text evidence="1">The sequence shown here is derived from an EMBL/GenBank/DDBJ whole genome shotgun (WGS) entry which is preliminary data.</text>
</comment>
<evidence type="ECO:0000313" key="2">
    <source>
        <dbReference type="Proteomes" id="UP001519308"/>
    </source>
</evidence>
<keyword evidence="2" id="KW-1185">Reference proteome</keyword>
<organism evidence="1 2">
    <name type="scientific">Clostridium punense</name>
    <dbReference type="NCBI Taxonomy" id="1054297"/>
    <lineage>
        <taxon>Bacteria</taxon>
        <taxon>Bacillati</taxon>
        <taxon>Bacillota</taxon>
        <taxon>Clostridia</taxon>
        <taxon>Eubacteriales</taxon>
        <taxon>Clostridiaceae</taxon>
        <taxon>Clostridium</taxon>
    </lineage>
</organism>